<dbReference type="Pfam" id="PF19300">
    <property type="entry name" value="BPD_transp_1_N"/>
    <property type="match status" value="1"/>
</dbReference>
<feature type="transmembrane region" description="Helical" evidence="7">
    <location>
        <begin position="273"/>
        <end position="298"/>
    </location>
</feature>
<keyword evidence="10" id="KW-1185">Reference proteome</keyword>
<feature type="transmembrane region" description="Helical" evidence="7">
    <location>
        <begin position="142"/>
        <end position="161"/>
    </location>
</feature>
<evidence type="ECO:0000313" key="9">
    <source>
        <dbReference type="EMBL" id="UQS22107.1"/>
    </source>
</evidence>
<dbReference type="PANTHER" id="PTHR43163">
    <property type="entry name" value="DIPEPTIDE TRANSPORT SYSTEM PERMEASE PROTEIN DPPB-RELATED"/>
    <property type="match status" value="1"/>
</dbReference>
<dbReference type="PANTHER" id="PTHR43163:SF6">
    <property type="entry name" value="DIPEPTIDE TRANSPORT SYSTEM PERMEASE PROTEIN DPPB-RELATED"/>
    <property type="match status" value="1"/>
</dbReference>
<evidence type="ECO:0000256" key="2">
    <source>
        <dbReference type="ARBA" id="ARBA00022448"/>
    </source>
</evidence>
<dbReference type="InterPro" id="IPR035906">
    <property type="entry name" value="MetI-like_sf"/>
</dbReference>
<reference evidence="9" key="1">
    <citation type="submission" date="2022-01" db="EMBL/GenBank/DDBJ databases">
        <title>PSI-footprinting approach for the identification of protein synthesis inhibitor producers.</title>
        <authorList>
            <person name="Handel F."/>
            <person name="Kulik A."/>
            <person name="Wex K.W."/>
            <person name="Berscheid A."/>
            <person name="Saur J.S."/>
            <person name="Winkler A."/>
            <person name="Wibberg D."/>
            <person name="Kalinowski J."/>
            <person name="Broetz-Oesterhelt H."/>
            <person name="Mast Y."/>
        </authorList>
    </citation>
    <scope>NUCLEOTIDE SEQUENCE</scope>
    <source>
        <strain evidence="9">KNN 49.3e</strain>
    </source>
</reference>
<feature type="transmembrane region" description="Helical" evidence="7">
    <location>
        <begin position="98"/>
        <end position="121"/>
    </location>
</feature>
<evidence type="ECO:0000256" key="4">
    <source>
        <dbReference type="ARBA" id="ARBA00022692"/>
    </source>
</evidence>
<name>A0ABY4NNL9_9PSEU</name>
<dbReference type="EMBL" id="CP091196">
    <property type="protein sequence ID" value="UQS22107.1"/>
    <property type="molecule type" value="Genomic_DNA"/>
</dbReference>
<dbReference type="Gene3D" id="1.10.3720.10">
    <property type="entry name" value="MetI-like"/>
    <property type="match status" value="1"/>
</dbReference>
<evidence type="ECO:0000259" key="8">
    <source>
        <dbReference type="PROSITE" id="PS50928"/>
    </source>
</evidence>
<keyword evidence="2 7" id="KW-0813">Transport</keyword>
<dbReference type="CDD" id="cd06261">
    <property type="entry name" value="TM_PBP2"/>
    <property type="match status" value="1"/>
</dbReference>
<keyword evidence="3" id="KW-1003">Cell membrane</keyword>
<dbReference type="Pfam" id="PF00528">
    <property type="entry name" value="BPD_transp_1"/>
    <property type="match status" value="1"/>
</dbReference>
<accession>A0ABY4NNL9</accession>
<feature type="domain" description="ABC transmembrane type-1" evidence="8">
    <location>
        <begin position="95"/>
        <end position="292"/>
    </location>
</feature>
<evidence type="ECO:0000256" key="6">
    <source>
        <dbReference type="ARBA" id="ARBA00023136"/>
    </source>
</evidence>
<evidence type="ECO:0000256" key="7">
    <source>
        <dbReference type="RuleBase" id="RU363032"/>
    </source>
</evidence>
<dbReference type="Proteomes" id="UP000830158">
    <property type="component" value="Chromosome"/>
</dbReference>
<comment type="subcellular location">
    <subcellularLocation>
        <location evidence="1 7">Cell membrane</location>
        <topology evidence="1 7">Multi-pass membrane protein</topology>
    </subcellularLocation>
</comment>
<dbReference type="InterPro" id="IPR000515">
    <property type="entry name" value="MetI-like"/>
</dbReference>
<feature type="transmembrane region" description="Helical" evidence="7">
    <location>
        <begin position="231"/>
        <end position="253"/>
    </location>
</feature>
<comment type="similarity">
    <text evidence="7">Belongs to the binding-protein-dependent transport system permease family.</text>
</comment>
<dbReference type="PROSITE" id="PS50928">
    <property type="entry name" value="ABC_TM1"/>
    <property type="match status" value="1"/>
</dbReference>
<evidence type="ECO:0000256" key="1">
    <source>
        <dbReference type="ARBA" id="ARBA00004651"/>
    </source>
</evidence>
<keyword evidence="5 7" id="KW-1133">Transmembrane helix</keyword>
<keyword evidence="4 7" id="KW-0812">Transmembrane</keyword>
<proteinExistence type="inferred from homology"/>
<protein>
    <submittedName>
        <fullName evidence="9">ABC transporter permease</fullName>
    </submittedName>
</protein>
<dbReference type="SUPFAM" id="SSF161098">
    <property type="entry name" value="MetI-like"/>
    <property type="match status" value="1"/>
</dbReference>
<organism evidence="9 10">
    <name type="scientific">Amycolatopsis thermalba</name>
    <dbReference type="NCBI Taxonomy" id="944492"/>
    <lineage>
        <taxon>Bacteria</taxon>
        <taxon>Bacillati</taxon>
        <taxon>Actinomycetota</taxon>
        <taxon>Actinomycetes</taxon>
        <taxon>Pseudonocardiales</taxon>
        <taxon>Pseudonocardiaceae</taxon>
        <taxon>Amycolatopsis</taxon>
    </lineage>
</organism>
<keyword evidence="6 7" id="KW-0472">Membrane</keyword>
<sequence>MITRFIINRLLQSIVVVFGAVVISFLLTNTIGRPADVIGGPQMTAEARAALNAELGYDKPLLTRFLHYLGGIFQGDFGTSYRTSSDAMGEVVTAFPNTLILVVLAILLAAILALMLTIFSARHRESWADRFIRRTIGALQGMPEFWLGLMLILVFSANLQLLPSFGFYNVSSIVLPVVTLALPTVPTLYRVFRGQMLDVLGNDFVEAMRARGLGERVIVYRHALRNMLGPSVNFTALQLGYLISACVIVETIFSWPGIGNLMISAVLTRDFAVVQATIIMVAAFYVLLNLISDIFILISDPRVRMVKA</sequence>
<feature type="transmembrane region" description="Helical" evidence="7">
    <location>
        <begin position="167"/>
        <end position="189"/>
    </location>
</feature>
<dbReference type="InterPro" id="IPR045621">
    <property type="entry name" value="BPD_transp_1_N"/>
</dbReference>
<evidence type="ECO:0000256" key="5">
    <source>
        <dbReference type="ARBA" id="ARBA00022989"/>
    </source>
</evidence>
<gene>
    <name evidence="9" type="ORF">L1857_04360</name>
</gene>
<evidence type="ECO:0000313" key="10">
    <source>
        <dbReference type="Proteomes" id="UP000830158"/>
    </source>
</evidence>
<evidence type="ECO:0000256" key="3">
    <source>
        <dbReference type="ARBA" id="ARBA00022475"/>
    </source>
</evidence>
<feature type="transmembrane region" description="Helical" evidence="7">
    <location>
        <begin position="7"/>
        <end position="27"/>
    </location>
</feature>
<dbReference type="RefSeq" id="WP_162831125.1">
    <property type="nucleotide sequence ID" value="NZ_CP091196.1"/>
</dbReference>